<evidence type="ECO:0000313" key="2">
    <source>
        <dbReference type="EMBL" id="SAL52048.1"/>
    </source>
</evidence>
<dbReference type="RefSeq" id="WP_060858555.1">
    <property type="nucleotide sequence ID" value="NZ_FCOC02000027.1"/>
</dbReference>
<dbReference type="OrthoDB" id="8781677at2"/>
<proteinExistence type="predicted"/>
<gene>
    <name evidence="2" type="ORF">AWB64_05585</name>
</gene>
<evidence type="ECO:0000313" key="3">
    <source>
        <dbReference type="Proteomes" id="UP000054893"/>
    </source>
</evidence>
<organism evidence="2 3">
    <name type="scientific">Caballeronia sordidicola</name>
    <name type="common">Burkholderia sordidicola</name>
    <dbReference type="NCBI Taxonomy" id="196367"/>
    <lineage>
        <taxon>Bacteria</taxon>
        <taxon>Pseudomonadati</taxon>
        <taxon>Pseudomonadota</taxon>
        <taxon>Betaproteobacteria</taxon>
        <taxon>Burkholderiales</taxon>
        <taxon>Burkholderiaceae</taxon>
        <taxon>Caballeronia</taxon>
    </lineage>
</organism>
<feature type="domain" description="DUF6817" evidence="1">
    <location>
        <begin position="10"/>
        <end position="92"/>
    </location>
</feature>
<sequence length="197" mass="22202">MLEHLQRDVRKFGTDAIMHFGRPLTVHLIETGRWLEKWGSSLALVTAGAFHSIYGKEEFRLSAVSLERRPEVRQIIGKEAEALVYLFCTADRGALFSGQTAAPYSVPLPSVATRASLDEATFAALLELEAANIVDSALHQPDAPPTAEPFWLARFESVKTWLSDSAYETARHVLSNWSADRVRERMRMEGWSRDDQR</sequence>
<dbReference type="AlphaFoldDB" id="A0A158I626"/>
<reference evidence="2 3" key="1">
    <citation type="submission" date="2016-01" db="EMBL/GenBank/DDBJ databases">
        <authorList>
            <person name="Oliw E.H."/>
        </authorList>
    </citation>
    <scope>NUCLEOTIDE SEQUENCE [LARGE SCALE GENOMIC DNA]</scope>
    <source>
        <strain evidence="2">LMG 22029</strain>
    </source>
</reference>
<dbReference type="InterPro" id="IPR049202">
    <property type="entry name" value="DUF6817"/>
</dbReference>
<protein>
    <recommendedName>
        <fullName evidence="1">DUF6817 domain-containing protein</fullName>
    </recommendedName>
</protein>
<evidence type="ECO:0000259" key="1">
    <source>
        <dbReference type="Pfam" id="PF20680"/>
    </source>
</evidence>
<accession>A0A158I626</accession>
<dbReference type="Proteomes" id="UP000054893">
    <property type="component" value="Unassembled WGS sequence"/>
</dbReference>
<dbReference type="EMBL" id="FCOC02000027">
    <property type="protein sequence ID" value="SAL52048.1"/>
    <property type="molecule type" value="Genomic_DNA"/>
</dbReference>
<dbReference type="Pfam" id="PF20680">
    <property type="entry name" value="DUF6817"/>
    <property type="match status" value="1"/>
</dbReference>
<name>A0A158I626_CABSO</name>